<keyword evidence="2" id="KW-1185">Reference proteome</keyword>
<reference evidence="1 2" key="1">
    <citation type="submission" date="2017-03" db="EMBL/GenBank/DDBJ databases">
        <title>Genome Survey of Euroglyphus maynei.</title>
        <authorList>
            <person name="Arlian L.G."/>
            <person name="Morgan M.S."/>
            <person name="Rider S.D."/>
        </authorList>
    </citation>
    <scope>NUCLEOTIDE SEQUENCE [LARGE SCALE GENOMIC DNA]</scope>
    <source>
        <strain evidence="1">Arlian Lab</strain>
        <tissue evidence="1">Whole body</tissue>
    </source>
</reference>
<sequence length="37" mass="3880">MRNNSSSSTGSGGSTRSITVKGLYNDVQAAVSMICNW</sequence>
<protein>
    <submittedName>
        <fullName evidence="1">Uncharacterized protein</fullName>
    </submittedName>
</protein>
<comment type="caution">
    <text evidence="1">The sequence shown here is derived from an EMBL/GenBank/DDBJ whole genome shotgun (WGS) entry which is preliminary data.</text>
</comment>
<evidence type="ECO:0000313" key="2">
    <source>
        <dbReference type="Proteomes" id="UP000194236"/>
    </source>
</evidence>
<organism evidence="1 2">
    <name type="scientific">Euroglyphus maynei</name>
    <name type="common">Mayne's house dust mite</name>
    <dbReference type="NCBI Taxonomy" id="6958"/>
    <lineage>
        <taxon>Eukaryota</taxon>
        <taxon>Metazoa</taxon>
        <taxon>Ecdysozoa</taxon>
        <taxon>Arthropoda</taxon>
        <taxon>Chelicerata</taxon>
        <taxon>Arachnida</taxon>
        <taxon>Acari</taxon>
        <taxon>Acariformes</taxon>
        <taxon>Sarcoptiformes</taxon>
        <taxon>Astigmata</taxon>
        <taxon>Psoroptidia</taxon>
        <taxon>Analgoidea</taxon>
        <taxon>Pyroglyphidae</taxon>
        <taxon>Pyroglyphinae</taxon>
        <taxon>Euroglyphus</taxon>
    </lineage>
</organism>
<dbReference type="EMBL" id="MUJZ01072296">
    <property type="protein sequence ID" value="OTF69082.1"/>
    <property type="molecule type" value="Genomic_DNA"/>
</dbReference>
<accession>A0A1Y3AKV7</accession>
<name>A0A1Y3AKV7_EURMA</name>
<evidence type="ECO:0000313" key="1">
    <source>
        <dbReference type="EMBL" id="OTF69082.1"/>
    </source>
</evidence>
<proteinExistence type="predicted"/>
<dbReference type="Proteomes" id="UP000194236">
    <property type="component" value="Unassembled WGS sequence"/>
</dbReference>
<gene>
    <name evidence="1" type="ORF">BLA29_010513</name>
</gene>
<dbReference type="AlphaFoldDB" id="A0A1Y3AKV7"/>